<dbReference type="SUPFAM" id="SSF51735">
    <property type="entry name" value="NAD(P)-binding Rossmann-fold domains"/>
    <property type="match status" value="1"/>
</dbReference>
<dbReference type="EMBL" id="BMOB01000002">
    <property type="protein sequence ID" value="GGI81265.1"/>
    <property type="molecule type" value="Genomic_DNA"/>
</dbReference>
<accession>A0A917JU34</accession>
<dbReference type="InterPro" id="IPR002347">
    <property type="entry name" value="SDR_fam"/>
</dbReference>
<organism evidence="4 5">
    <name type="scientific">Legionella impletisoli</name>
    <dbReference type="NCBI Taxonomy" id="343510"/>
    <lineage>
        <taxon>Bacteria</taxon>
        <taxon>Pseudomonadati</taxon>
        <taxon>Pseudomonadota</taxon>
        <taxon>Gammaproteobacteria</taxon>
        <taxon>Legionellales</taxon>
        <taxon>Legionellaceae</taxon>
        <taxon>Legionella</taxon>
    </lineage>
</organism>
<dbReference type="OrthoDB" id="9806974at2"/>
<evidence type="ECO:0000256" key="2">
    <source>
        <dbReference type="ARBA" id="ARBA00023002"/>
    </source>
</evidence>
<keyword evidence="2" id="KW-0560">Oxidoreductase</keyword>
<dbReference type="InterPro" id="IPR036291">
    <property type="entry name" value="NAD(P)-bd_dom_sf"/>
</dbReference>
<sequence length="287" mass="32320">MSKHWENAPVAVITGAGSGIGLALVNACLNKQMRVVMADIDEQALTRRVMQLHMSERDRVLSFPCDVTQLEHVHHLAKESIRVFGRVDWIFNNAGISGRIAPLWMLSPDEIQQVMDVNLYGVLNGIQVFLPILFEQRHRSRIINMASFYGLCSGSNMTAYAMSKHAIVALSESLHFELSVSEKPVDVSVVCPSFANTGLLSNSKPSEESPLHAVMIDLIQRSRDPEEVANHVLAEIEKGVFYILPDREVKDYFEQRMRAIINQTAPHQHNLEKVMQALTRRVVENTH</sequence>
<dbReference type="Gene3D" id="3.40.50.720">
    <property type="entry name" value="NAD(P)-binding Rossmann-like Domain"/>
    <property type="match status" value="1"/>
</dbReference>
<name>A0A917JU34_9GAMM</name>
<proteinExistence type="inferred from homology"/>
<dbReference type="CDD" id="cd05233">
    <property type="entry name" value="SDR_c"/>
    <property type="match status" value="1"/>
</dbReference>
<comment type="caution">
    <text evidence="4">The sequence shown here is derived from an EMBL/GenBank/DDBJ whole genome shotgun (WGS) entry which is preliminary data.</text>
</comment>
<dbReference type="PRINTS" id="PR00080">
    <property type="entry name" value="SDRFAMILY"/>
</dbReference>
<reference evidence="4" key="2">
    <citation type="submission" date="2020-09" db="EMBL/GenBank/DDBJ databases">
        <authorList>
            <person name="Sun Q."/>
            <person name="Ohkuma M."/>
        </authorList>
    </citation>
    <scope>NUCLEOTIDE SEQUENCE</scope>
    <source>
        <strain evidence="4">JCM 13919</strain>
    </source>
</reference>
<evidence type="ECO:0000256" key="1">
    <source>
        <dbReference type="ARBA" id="ARBA00006484"/>
    </source>
</evidence>
<dbReference type="PRINTS" id="PR00081">
    <property type="entry name" value="GDHRDH"/>
</dbReference>
<dbReference type="PANTHER" id="PTHR44196:SF1">
    <property type="entry name" value="DEHYDROGENASE_REDUCTASE SDR FAMILY MEMBER 7B"/>
    <property type="match status" value="1"/>
</dbReference>
<dbReference type="RefSeq" id="WP_131775765.1">
    <property type="nucleotide sequence ID" value="NZ_BMOB01000002.1"/>
</dbReference>
<reference evidence="4" key="1">
    <citation type="journal article" date="2014" name="Int. J. Syst. Evol. Microbiol.">
        <title>Complete genome sequence of Corynebacterium casei LMG S-19264T (=DSM 44701T), isolated from a smear-ripened cheese.</title>
        <authorList>
            <consortium name="US DOE Joint Genome Institute (JGI-PGF)"/>
            <person name="Walter F."/>
            <person name="Albersmeier A."/>
            <person name="Kalinowski J."/>
            <person name="Ruckert C."/>
        </authorList>
    </citation>
    <scope>NUCLEOTIDE SEQUENCE</scope>
    <source>
        <strain evidence="4">JCM 13919</strain>
    </source>
</reference>
<dbReference type="AlphaFoldDB" id="A0A917JU34"/>
<dbReference type="PANTHER" id="PTHR44196">
    <property type="entry name" value="DEHYDROGENASE/REDUCTASE SDR FAMILY MEMBER 7B"/>
    <property type="match status" value="1"/>
</dbReference>
<evidence type="ECO:0000256" key="3">
    <source>
        <dbReference type="RuleBase" id="RU000363"/>
    </source>
</evidence>
<dbReference type="GO" id="GO:0016491">
    <property type="term" value="F:oxidoreductase activity"/>
    <property type="evidence" value="ECO:0007669"/>
    <property type="project" value="UniProtKB-KW"/>
</dbReference>
<dbReference type="GO" id="GO:0016020">
    <property type="term" value="C:membrane"/>
    <property type="evidence" value="ECO:0007669"/>
    <property type="project" value="TreeGrafter"/>
</dbReference>
<keyword evidence="5" id="KW-1185">Reference proteome</keyword>
<evidence type="ECO:0000313" key="5">
    <source>
        <dbReference type="Proteomes" id="UP000630149"/>
    </source>
</evidence>
<gene>
    <name evidence="4" type="ORF">GCM10007966_07230</name>
</gene>
<dbReference type="InterPro" id="IPR020904">
    <property type="entry name" value="Sc_DH/Rdtase_CS"/>
</dbReference>
<dbReference type="PROSITE" id="PS00061">
    <property type="entry name" value="ADH_SHORT"/>
    <property type="match status" value="1"/>
</dbReference>
<protein>
    <submittedName>
        <fullName evidence="4">Short-chain dehydrogenase</fullName>
    </submittedName>
</protein>
<dbReference type="Pfam" id="PF00106">
    <property type="entry name" value="adh_short"/>
    <property type="match status" value="1"/>
</dbReference>
<evidence type="ECO:0000313" key="4">
    <source>
        <dbReference type="EMBL" id="GGI81265.1"/>
    </source>
</evidence>
<comment type="similarity">
    <text evidence="1 3">Belongs to the short-chain dehydrogenases/reductases (SDR) family.</text>
</comment>
<dbReference type="Proteomes" id="UP000630149">
    <property type="component" value="Unassembled WGS sequence"/>
</dbReference>